<feature type="domain" description="Carbohydrate-binding module family 96" evidence="6">
    <location>
        <begin position="29"/>
        <end position="179"/>
    </location>
</feature>
<evidence type="ECO:0000256" key="4">
    <source>
        <dbReference type="SAM" id="MobiDB-lite"/>
    </source>
</evidence>
<dbReference type="KEGG" id="pais:PFX98_23085"/>
<evidence type="ECO:0000256" key="2">
    <source>
        <dbReference type="ARBA" id="ARBA00022525"/>
    </source>
</evidence>
<evidence type="ECO:0000256" key="5">
    <source>
        <dbReference type="SAM" id="SignalP"/>
    </source>
</evidence>
<dbReference type="Pfam" id="PF01391">
    <property type="entry name" value="Collagen"/>
    <property type="match status" value="1"/>
</dbReference>
<evidence type="ECO:0000313" key="8">
    <source>
        <dbReference type="Proteomes" id="UP001177769"/>
    </source>
</evidence>
<dbReference type="GO" id="GO:0005576">
    <property type="term" value="C:extracellular region"/>
    <property type="evidence" value="ECO:0007669"/>
    <property type="project" value="UniProtKB-SubCell"/>
</dbReference>
<accession>A0AA95SVW1</accession>
<organism evidence="7 8">
    <name type="scientific">Paucibacter sediminis</name>
    <dbReference type="NCBI Taxonomy" id="3019553"/>
    <lineage>
        <taxon>Bacteria</taxon>
        <taxon>Pseudomonadati</taxon>
        <taxon>Pseudomonadota</taxon>
        <taxon>Betaproteobacteria</taxon>
        <taxon>Burkholderiales</taxon>
        <taxon>Sphaerotilaceae</taxon>
        <taxon>Roseateles</taxon>
    </lineage>
</organism>
<feature type="signal peptide" evidence="5">
    <location>
        <begin position="1"/>
        <end position="24"/>
    </location>
</feature>
<evidence type="ECO:0000256" key="3">
    <source>
        <dbReference type="ARBA" id="ARBA00022729"/>
    </source>
</evidence>
<name>A0AA95SVW1_9BURK</name>
<dbReference type="InterPro" id="IPR008160">
    <property type="entry name" value="Collagen"/>
</dbReference>
<evidence type="ECO:0000313" key="7">
    <source>
        <dbReference type="EMBL" id="WIT11734.1"/>
    </source>
</evidence>
<proteinExistence type="predicted"/>
<dbReference type="InterPro" id="IPR055372">
    <property type="entry name" value="CBM96"/>
</dbReference>
<dbReference type="Pfam" id="PF24517">
    <property type="entry name" value="CBM96"/>
    <property type="match status" value="1"/>
</dbReference>
<dbReference type="AlphaFoldDB" id="A0AA95SVW1"/>
<gene>
    <name evidence="7" type="ORF">PFX98_23085</name>
</gene>
<evidence type="ECO:0000259" key="6">
    <source>
        <dbReference type="Pfam" id="PF24517"/>
    </source>
</evidence>
<comment type="subcellular location">
    <subcellularLocation>
        <location evidence="1">Secreted</location>
    </subcellularLocation>
</comment>
<evidence type="ECO:0000256" key="1">
    <source>
        <dbReference type="ARBA" id="ARBA00004613"/>
    </source>
</evidence>
<protein>
    <submittedName>
        <fullName evidence="7">DNRLRE domain-containing protein</fullName>
    </submittedName>
</protein>
<keyword evidence="8" id="KW-1185">Reference proteome</keyword>
<feature type="chain" id="PRO_5041644291" evidence="5">
    <location>
        <begin position="25"/>
        <end position="327"/>
    </location>
</feature>
<feature type="compositionally biased region" description="Low complexity" evidence="4">
    <location>
        <begin position="192"/>
        <end position="235"/>
    </location>
</feature>
<dbReference type="NCBIfam" id="NF033679">
    <property type="entry name" value="DNRLRE_dom"/>
    <property type="match status" value="1"/>
</dbReference>
<reference evidence="7" key="1">
    <citation type="submission" date="2023-01" db="EMBL/GenBank/DDBJ databases">
        <title>Whole genome sequence of Paucibacter sp. S2-9 isolated from pond sediment.</title>
        <authorList>
            <person name="Jung J.Y."/>
        </authorList>
    </citation>
    <scope>NUCLEOTIDE SEQUENCE</scope>
    <source>
        <strain evidence="7">S2-9</strain>
    </source>
</reference>
<feature type="region of interest" description="Disordered" evidence="4">
    <location>
        <begin position="191"/>
        <end position="235"/>
    </location>
</feature>
<keyword evidence="3 5" id="KW-0732">Signal</keyword>
<keyword evidence="2" id="KW-0964">Secreted</keyword>
<sequence>MLSHRFIRASASLVLLACALPAQALDAPLAADSHVNSLLPGNNFGSLPTLNVGGGASALLRFDLATLPAGATAAKLVKANLILYVNRVGAPGAIEVLGLNGAWAEGSVTAANQPPNAGAGSGISVPVGAANQFLSVDLTGLVKQWISNPGSNFGVALQAALSAPATVVFFDSKENTASAHVARLDLTMADQGPKGDAGAPGATGATGATGPRGLTGSTGATGPQGAQGVQGQPGPVNLTYVSVTETLGGNYWAGYTASCPANTYLTGGGCGHRDNNSAQDDVKVNYAGPRPDSPTRNYQCNLRNTSGDGRAIRVWAICASASSVTLR</sequence>
<dbReference type="RefSeq" id="WP_285232819.1">
    <property type="nucleotide sequence ID" value="NZ_CP116346.1"/>
</dbReference>
<dbReference type="Proteomes" id="UP001177769">
    <property type="component" value="Chromosome"/>
</dbReference>
<dbReference type="EMBL" id="CP116346">
    <property type="protein sequence ID" value="WIT11734.1"/>
    <property type="molecule type" value="Genomic_DNA"/>
</dbReference>